<sequence length="83" mass="9708">MLRCCVLEFQEWRLMRHCMGVSGKRPCIGPNSEKIRFTGSIWSENSKRKEKSYTDLKQKEIEFQVGDKCQHGRKFLELAGKAN</sequence>
<name>A0A5B6VMB1_9ROSI</name>
<protein>
    <submittedName>
        <fullName evidence="1">Uncharacterized protein</fullName>
    </submittedName>
</protein>
<gene>
    <name evidence="1" type="ORF">EPI10_016121</name>
</gene>
<accession>A0A5B6VMB1</accession>
<organism evidence="1 2">
    <name type="scientific">Gossypium australe</name>
    <dbReference type="NCBI Taxonomy" id="47621"/>
    <lineage>
        <taxon>Eukaryota</taxon>
        <taxon>Viridiplantae</taxon>
        <taxon>Streptophyta</taxon>
        <taxon>Embryophyta</taxon>
        <taxon>Tracheophyta</taxon>
        <taxon>Spermatophyta</taxon>
        <taxon>Magnoliopsida</taxon>
        <taxon>eudicotyledons</taxon>
        <taxon>Gunneridae</taxon>
        <taxon>Pentapetalae</taxon>
        <taxon>rosids</taxon>
        <taxon>malvids</taxon>
        <taxon>Malvales</taxon>
        <taxon>Malvaceae</taxon>
        <taxon>Malvoideae</taxon>
        <taxon>Gossypium</taxon>
    </lineage>
</organism>
<proteinExistence type="predicted"/>
<keyword evidence="2" id="KW-1185">Reference proteome</keyword>
<reference evidence="2" key="1">
    <citation type="journal article" date="2019" name="Plant Biotechnol. J.">
        <title>Genome sequencing of the Australian wild diploid species Gossypium australe highlights disease resistance and delayed gland morphogenesis.</title>
        <authorList>
            <person name="Cai Y."/>
            <person name="Cai X."/>
            <person name="Wang Q."/>
            <person name="Wang P."/>
            <person name="Zhang Y."/>
            <person name="Cai C."/>
            <person name="Xu Y."/>
            <person name="Wang K."/>
            <person name="Zhou Z."/>
            <person name="Wang C."/>
            <person name="Geng S."/>
            <person name="Li B."/>
            <person name="Dong Q."/>
            <person name="Hou Y."/>
            <person name="Wang H."/>
            <person name="Ai P."/>
            <person name="Liu Z."/>
            <person name="Yi F."/>
            <person name="Sun M."/>
            <person name="An G."/>
            <person name="Cheng J."/>
            <person name="Zhang Y."/>
            <person name="Shi Q."/>
            <person name="Xie Y."/>
            <person name="Shi X."/>
            <person name="Chang Y."/>
            <person name="Huang F."/>
            <person name="Chen Y."/>
            <person name="Hong S."/>
            <person name="Mi L."/>
            <person name="Sun Q."/>
            <person name="Zhang L."/>
            <person name="Zhou B."/>
            <person name="Peng R."/>
            <person name="Zhang X."/>
            <person name="Liu F."/>
        </authorList>
    </citation>
    <scope>NUCLEOTIDE SEQUENCE [LARGE SCALE GENOMIC DNA]</scope>
    <source>
        <strain evidence="2">cv. PA1801</strain>
    </source>
</reference>
<evidence type="ECO:0000313" key="1">
    <source>
        <dbReference type="EMBL" id="KAA3470409.1"/>
    </source>
</evidence>
<comment type="caution">
    <text evidence="1">The sequence shown here is derived from an EMBL/GenBank/DDBJ whole genome shotgun (WGS) entry which is preliminary data.</text>
</comment>
<dbReference type="AlphaFoldDB" id="A0A5B6VMB1"/>
<dbReference type="EMBL" id="SMMG02000006">
    <property type="protein sequence ID" value="KAA3470409.1"/>
    <property type="molecule type" value="Genomic_DNA"/>
</dbReference>
<evidence type="ECO:0000313" key="2">
    <source>
        <dbReference type="Proteomes" id="UP000325315"/>
    </source>
</evidence>
<dbReference type="Proteomes" id="UP000325315">
    <property type="component" value="Unassembled WGS sequence"/>
</dbReference>